<protein>
    <submittedName>
        <fullName evidence="1">723_t:CDS:1</fullName>
    </submittedName>
</protein>
<gene>
    <name evidence="1" type="ORF">ALEPTO_LOCUS11001</name>
</gene>
<evidence type="ECO:0000313" key="2">
    <source>
        <dbReference type="Proteomes" id="UP000789508"/>
    </source>
</evidence>
<dbReference type="InterPro" id="IPR036157">
    <property type="entry name" value="dUTPase-like_sf"/>
</dbReference>
<organism evidence="1 2">
    <name type="scientific">Ambispora leptoticha</name>
    <dbReference type="NCBI Taxonomy" id="144679"/>
    <lineage>
        <taxon>Eukaryota</taxon>
        <taxon>Fungi</taxon>
        <taxon>Fungi incertae sedis</taxon>
        <taxon>Mucoromycota</taxon>
        <taxon>Glomeromycotina</taxon>
        <taxon>Glomeromycetes</taxon>
        <taxon>Archaeosporales</taxon>
        <taxon>Ambisporaceae</taxon>
        <taxon>Ambispora</taxon>
    </lineage>
</organism>
<keyword evidence="2" id="KW-1185">Reference proteome</keyword>
<proteinExistence type="predicted"/>
<dbReference type="Gene3D" id="2.70.40.10">
    <property type="match status" value="1"/>
</dbReference>
<dbReference type="Proteomes" id="UP000789508">
    <property type="component" value="Unassembled WGS sequence"/>
</dbReference>
<feature type="non-terminal residue" evidence="1">
    <location>
        <position position="1"/>
    </location>
</feature>
<sequence>GVIDAGYVGNLKVLLRNESDQAVNIQKGGPCRAASNPTEYPA</sequence>
<name>A0A9N9ENH6_9GLOM</name>
<evidence type="ECO:0000313" key="1">
    <source>
        <dbReference type="EMBL" id="CAG8685637.1"/>
    </source>
</evidence>
<dbReference type="AlphaFoldDB" id="A0A9N9ENH6"/>
<dbReference type="SUPFAM" id="SSF51283">
    <property type="entry name" value="dUTPase-like"/>
    <property type="match status" value="1"/>
</dbReference>
<accession>A0A9N9ENH6</accession>
<comment type="caution">
    <text evidence="1">The sequence shown here is derived from an EMBL/GenBank/DDBJ whole genome shotgun (WGS) entry which is preliminary data.</text>
</comment>
<dbReference type="EMBL" id="CAJVPS010015095">
    <property type="protein sequence ID" value="CAG8685637.1"/>
    <property type="molecule type" value="Genomic_DNA"/>
</dbReference>
<reference evidence="1" key="1">
    <citation type="submission" date="2021-06" db="EMBL/GenBank/DDBJ databases">
        <authorList>
            <person name="Kallberg Y."/>
            <person name="Tangrot J."/>
            <person name="Rosling A."/>
        </authorList>
    </citation>
    <scope>NUCLEOTIDE SEQUENCE</scope>
    <source>
        <strain evidence="1">FL130A</strain>
    </source>
</reference>